<feature type="transmembrane region" description="Helical" evidence="15">
    <location>
        <begin position="975"/>
        <end position="1003"/>
    </location>
</feature>
<feature type="transmembrane region" description="Helical" evidence="15">
    <location>
        <begin position="213"/>
        <end position="240"/>
    </location>
</feature>
<evidence type="ECO:0000256" key="4">
    <source>
        <dbReference type="ARBA" id="ARBA00022723"/>
    </source>
</evidence>
<feature type="binding site" evidence="13">
    <location>
        <position position="631"/>
    </location>
    <ligand>
        <name>ATP</name>
        <dbReference type="ChEBI" id="CHEBI:30616"/>
    </ligand>
</feature>
<dbReference type="GO" id="GO:0045332">
    <property type="term" value="P:phospholipid translocation"/>
    <property type="evidence" value="ECO:0000318"/>
    <property type="project" value="GO_Central"/>
</dbReference>
<feature type="binding site" evidence="13">
    <location>
        <position position="839"/>
    </location>
    <ligand>
        <name>ATP</name>
        <dbReference type="ChEBI" id="CHEBI:30616"/>
    </ligand>
</feature>
<keyword evidence="3 15" id="KW-0812">Transmembrane</keyword>
<feature type="binding site" evidence="13">
    <location>
        <position position="840"/>
    </location>
    <ligand>
        <name>ATP</name>
        <dbReference type="ChEBI" id="CHEBI:30616"/>
    </ligand>
</feature>
<dbReference type="SUPFAM" id="SSF56784">
    <property type="entry name" value="HAD-like"/>
    <property type="match status" value="1"/>
</dbReference>
<dbReference type="Gramene" id="EFJ07352">
    <property type="protein sequence ID" value="EFJ07352"/>
    <property type="gene ID" value="SELMODRAFT_186157"/>
</dbReference>
<dbReference type="SUPFAM" id="SSF81660">
    <property type="entry name" value="Metal cation-transporting ATPase, ATP-binding domain N"/>
    <property type="match status" value="1"/>
</dbReference>
<dbReference type="Gene3D" id="2.70.150.10">
    <property type="entry name" value="Calcium-transporting ATPase, cytoplasmic transduction domain A"/>
    <property type="match status" value="1"/>
</dbReference>
<comment type="cofactor">
    <cofactor evidence="14">
        <name>Mg(2+)</name>
        <dbReference type="ChEBI" id="CHEBI:18420"/>
    </cofactor>
</comment>
<dbReference type="Proteomes" id="UP000001514">
    <property type="component" value="Unassembled WGS sequence"/>
</dbReference>
<feature type="transmembrane region" description="Helical" evidence="15">
    <location>
        <begin position="926"/>
        <end position="944"/>
    </location>
</feature>
<feature type="binding site" evidence="14">
    <location>
        <position position="840"/>
    </location>
    <ligand>
        <name>Mg(2+)</name>
        <dbReference type="ChEBI" id="CHEBI:18420"/>
    </ligand>
</feature>
<dbReference type="NCBIfam" id="TIGR01494">
    <property type="entry name" value="ATPase_P-type"/>
    <property type="match status" value="1"/>
</dbReference>
<dbReference type="InterPro" id="IPR032630">
    <property type="entry name" value="P_typ_ATPase_c"/>
</dbReference>
<dbReference type="STRING" id="88036.D8T7J4"/>
<dbReference type="Gene3D" id="3.40.1110.10">
    <property type="entry name" value="Calcium-transporting ATPase, cytoplasmic domain N"/>
    <property type="match status" value="2"/>
</dbReference>
<keyword evidence="6 13" id="KW-0067">ATP-binding</keyword>
<dbReference type="GO" id="GO:0005524">
    <property type="term" value="F:ATP binding"/>
    <property type="evidence" value="ECO:0007669"/>
    <property type="project" value="UniProtKB-UniRule"/>
</dbReference>
<comment type="similarity">
    <text evidence="2 15">Belongs to the cation transport ATPase (P-type) (TC 3.A.3) family. Type IV subfamily.</text>
</comment>
<evidence type="ECO:0000256" key="5">
    <source>
        <dbReference type="ARBA" id="ARBA00022741"/>
    </source>
</evidence>
<protein>
    <recommendedName>
        <fullName evidence="15">Phospholipid-transporting ATPase</fullName>
        <ecNumber evidence="15">7.6.2.1</ecNumber>
    </recommendedName>
</protein>
<dbReference type="Gene3D" id="3.40.50.1000">
    <property type="entry name" value="HAD superfamily/HAD-like"/>
    <property type="match status" value="2"/>
</dbReference>
<feature type="binding site" evidence="13">
    <location>
        <position position="814"/>
    </location>
    <ligand>
        <name>ATP</name>
        <dbReference type="ChEBI" id="CHEBI:30616"/>
    </ligand>
</feature>
<feature type="binding site" evidence="13">
    <location>
        <position position="633"/>
    </location>
    <ligand>
        <name>ATP</name>
        <dbReference type="ChEBI" id="CHEBI:30616"/>
    </ligand>
</feature>
<evidence type="ECO:0000256" key="7">
    <source>
        <dbReference type="ARBA" id="ARBA00022842"/>
    </source>
</evidence>
<keyword evidence="9 15" id="KW-1133">Transmembrane helix</keyword>
<feature type="binding site" evidence="13">
    <location>
        <position position="808"/>
    </location>
    <ligand>
        <name>ATP</name>
        <dbReference type="ChEBI" id="CHEBI:30616"/>
    </ligand>
</feature>
<dbReference type="SFLD" id="SFLDG00002">
    <property type="entry name" value="C1.7:_P-type_atpase_like"/>
    <property type="match status" value="1"/>
</dbReference>
<dbReference type="EC" id="7.6.2.1" evidence="15"/>
<organism evidence="18">
    <name type="scientific">Selaginella moellendorffii</name>
    <name type="common">Spikemoss</name>
    <dbReference type="NCBI Taxonomy" id="88036"/>
    <lineage>
        <taxon>Eukaryota</taxon>
        <taxon>Viridiplantae</taxon>
        <taxon>Streptophyta</taxon>
        <taxon>Embryophyta</taxon>
        <taxon>Tracheophyta</taxon>
        <taxon>Lycopodiopsida</taxon>
        <taxon>Selaginellales</taxon>
        <taxon>Selaginellaceae</taxon>
        <taxon>Selaginella</taxon>
    </lineage>
</organism>
<dbReference type="SUPFAM" id="SSF81665">
    <property type="entry name" value="Calcium ATPase, transmembrane domain M"/>
    <property type="match status" value="1"/>
</dbReference>
<dbReference type="EMBL" id="GL377686">
    <property type="protein sequence ID" value="EFJ07352.1"/>
    <property type="molecule type" value="Genomic_DNA"/>
</dbReference>
<name>D8T7J4_SELML</name>
<evidence type="ECO:0000256" key="11">
    <source>
        <dbReference type="ARBA" id="ARBA00034036"/>
    </source>
</evidence>
<feature type="binding site" evidence="13">
    <location>
        <position position="335"/>
    </location>
    <ligand>
        <name>ATP</name>
        <dbReference type="ChEBI" id="CHEBI:30616"/>
    </ligand>
</feature>
<evidence type="ECO:0000313" key="18">
    <source>
        <dbReference type="Proteomes" id="UP000001514"/>
    </source>
</evidence>
<comment type="subcellular location">
    <subcellularLocation>
        <location evidence="1 15">Membrane</location>
        <topology evidence="1 15">Multi-pass membrane protein</topology>
    </subcellularLocation>
</comment>
<keyword evidence="18" id="KW-1185">Reference proteome</keyword>
<dbReference type="InterPro" id="IPR001757">
    <property type="entry name" value="P_typ_ATPase"/>
</dbReference>
<feature type="transmembrane region" description="Helical" evidence="15">
    <location>
        <begin position="1044"/>
        <end position="1063"/>
    </location>
</feature>
<feature type="active site" description="4-aspartylphosphate intermediate" evidence="12">
    <location>
        <position position="333"/>
    </location>
</feature>
<evidence type="ECO:0000256" key="8">
    <source>
        <dbReference type="ARBA" id="ARBA00022967"/>
    </source>
</evidence>
<feature type="binding site" evidence="13">
    <location>
        <position position="333"/>
    </location>
    <ligand>
        <name>ATP</name>
        <dbReference type="ChEBI" id="CHEBI:30616"/>
    </ligand>
</feature>
<dbReference type="PROSITE" id="PS00154">
    <property type="entry name" value="ATPASE_E1_E2"/>
    <property type="match status" value="1"/>
</dbReference>
<keyword evidence="10 15" id="KW-0472">Membrane</keyword>
<evidence type="ECO:0000256" key="1">
    <source>
        <dbReference type="ARBA" id="ARBA00004141"/>
    </source>
</evidence>
<keyword evidence="7 14" id="KW-0460">Magnesium</keyword>
<dbReference type="eggNOG" id="KOG0206">
    <property type="taxonomic scope" value="Eukaryota"/>
</dbReference>
<dbReference type="SUPFAM" id="SSF81653">
    <property type="entry name" value="Calcium ATPase, transduction domain A"/>
    <property type="match status" value="1"/>
</dbReference>
<gene>
    <name evidence="17" type="ORF">SELMODRAFT_186157</name>
</gene>
<dbReference type="InterPro" id="IPR023299">
    <property type="entry name" value="ATPase_P-typ_cyto_dom_N"/>
</dbReference>
<dbReference type="InterPro" id="IPR008250">
    <property type="entry name" value="ATPase_P-typ_transduc_dom_A_sf"/>
</dbReference>
<proteinExistence type="inferred from homology"/>
<evidence type="ECO:0000256" key="9">
    <source>
        <dbReference type="ARBA" id="ARBA00022989"/>
    </source>
</evidence>
<dbReference type="InParanoid" id="D8T7J4"/>
<feature type="binding site" evidence="14">
    <location>
        <position position="836"/>
    </location>
    <ligand>
        <name>Mg(2+)</name>
        <dbReference type="ChEBI" id="CHEBI:18420"/>
    </ligand>
</feature>
<keyword evidence="8 15" id="KW-1278">Translocase</keyword>
<dbReference type="KEGG" id="smo:SELMODRAFT_186157"/>
<sequence length="1138" mass="126891">MAGLSLTPFSPYRPVSVILPLLFVIALGMARELWEDVRRARGDREINSRPVTCCTRGTAQVKLWRELLVGDVVKVKDKEFFPADLLLLQSSNSDGVCYVETKNLDGETNLKVRQASQSTSHLVSDESFKDFDAVLKCEPPNASLYTFSGRLEFPDGQVSPMGPPQVLLRDSCLQNTDYVYGVVIYAGRDTKVMRNAINPPSKRSRMDQKLDHIMWVMFGILFVMSLATGLAGGLLTRFRLSRLFYFRPFEDNPYYNPRRAAIAGIIAFVNGLVLYGYLIPISLYVTLEIVRVIQALFIGQDLGMYDEETDRPAKVKSSGLNEELGQVDTILSDKTGTLTANQMDFCKCTIDGTSYGTGSTDVERASKRLGIPFLEAHAEDADTSDPVVKGFNFQDDRLMDGKWLKQENADRIKLFFQTLALCHTALPEGDIADPKSIQYRAESPDETALVVAAQQFGYVFYKKTPTTLYVREITGTKGETADNAYELLNVLEFSSARKRMSVIVRLPGGNIVLLSKGADSVMLDRLDRHDEEHISITLDHLRTYAEVGLRTLVFAYKELKPVEYEQWLEKFTTAQNVIGKNREEILEEVQDEIERGLKLLGGTGVEDKLQEGVPKCIERLAQAGIKIWVLTGDKMETAINIGYACSLLRPGMDKLIVSLGGSSVQVLDEKLSHGGLSPDDRARRRKDELQTLVRQQLDDGLRAFESNIELDELPRGSSSSRHEGGSGRFANILQRDSGGVSSFRSFGSQNLQRTMSRDRSSYTKMDDAVNDAYALVIDGDSLAVILTGDLQNSFMELATKCSSVICCRVSPKQKAFVAKLVMKGLGKDKLCLAIGDGANDVGMIQVANVGVGIIGVEGAQAAMAADFTIAKFRFLERLLLVHGHWCYRRISVMIRYFLFKVCLIGWISVYSNIFTVFSGNPLYDDWYASFYSTVFTALPVGAVGTTDQDVSAEDCIRYPQLYRAGQRQQYFNTKLVFLSIIHSVYASLVIFFFPVALYLVSAFRSNGQPAALQDFGAALFTGLVLVPNLQLFTYVHYFTWIHHFLIWGSILVWFLFLIIYGSLSPELSTGAFMEFVEVLAPSPSYWLLQLLVVVVAIFPDVIVRSFQWLLRPADYQIVLGLAKFKSQTTTTTPAPTPA</sequence>
<feature type="domain" description="P-type ATPase C-terminal" evidence="16">
    <location>
        <begin position="862"/>
        <end position="1112"/>
    </location>
</feature>
<dbReference type="InterPro" id="IPR006539">
    <property type="entry name" value="P-type_ATPase_IV"/>
</dbReference>
<dbReference type="PANTHER" id="PTHR24092:SF189">
    <property type="entry name" value="PHOSPHOLIPID-TRANSPORTING ATPASE"/>
    <property type="match status" value="1"/>
</dbReference>
<dbReference type="Pfam" id="PF16212">
    <property type="entry name" value="PhoLip_ATPase_C"/>
    <property type="match status" value="1"/>
</dbReference>
<evidence type="ECO:0000256" key="6">
    <source>
        <dbReference type="ARBA" id="ARBA00022840"/>
    </source>
</evidence>
<evidence type="ECO:0000256" key="2">
    <source>
        <dbReference type="ARBA" id="ARBA00008109"/>
    </source>
</evidence>
<dbReference type="SFLD" id="SFLDS00003">
    <property type="entry name" value="Haloacid_Dehalogenase"/>
    <property type="match status" value="1"/>
</dbReference>
<dbReference type="InterPro" id="IPR023298">
    <property type="entry name" value="ATPase_P-typ_TM_dom_sf"/>
</dbReference>
<accession>D8T7J4</accession>
<dbReference type="SFLD" id="SFLDF00027">
    <property type="entry name" value="p-type_atpase"/>
    <property type="match status" value="1"/>
</dbReference>
<evidence type="ECO:0000256" key="12">
    <source>
        <dbReference type="PIRSR" id="PIRSR606539-1"/>
    </source>
</evidence>
<dbReference type="InterPro" id="IPR023214">
    <property type="entry name" value="HAD_sf"/>
</dbReference>
<feature type="transmembrane region" description="Helical" evidence="15">
    <location>
        <begin position="12"/>
        <end position="34"/>
    </location>
</feature>
<dbReference type="InterPro" id="IPR044492">
    <property type="entry name" value="P_typ_ATPase_HD_dom"/>
</dbReference>
<evidence type="ECO:0000256" key="10">
    <source>
        <dbReference type="ARBA" id="ARBA00023136"/>
    </source>
</evidence>
<evidence type="ECO:0000256" key="14">
    <source>
        <dbReference type="PIRSR" id="PIRSR606539-3"/>
    </source>
</evidence>
<dbReference type="GO" id="GO:0005886">
    <property type="term" value="C:plasma membrane"/>
    <property type="evidence" value="ECO:0000318"/>
    <property type="project" value="GO_Central"/>
</dbReference>
<feature type="transmembrane region" description="Helical" evidence="15">
    <location>
        <begin position="260"/>
        <end position="287"/>
    </location>
</feature>
<comment type="catalytic activity">
    <reaction evidence="11 15">
        <text>ATP + H2O + phospholipidSide 1 = ADP + phosphate + phospholipidSide 2.</text>
        <dbReference type="EC" id="7.6.2.1"/>
    </reaction>
</comment>
<feature type="binding site" evidence="13">
    <location>
        <position position="493"/>
    </location>
    <ligand>
        <name>ATP</name>
        <dbReference type="ChEBI" id="CHEBI:30616"/>
    </ligand>
</feature>
<dbReference type="InterPro" id="IPR018303">
    <property type="entry name" value="ATPase_P-typ_P_site"/>
</dbReference>
<dbReference type="GO" id="GO:0000287">
    <property type="term" value="F:magnesium ion binding"/>
    <property type="evidence" value="ECO:0007669"/>
    <property type="project" value="UniProtKB-UniRule"/>
</dbReference>
<dbReference type="GO" id="GO:0016887">
    <property type="term" value="F:ATP hydrolysis activity"/>
    <property type="evidence" value="ECO:0007669"/>
    <property type="project" value="InterPro"/>
</dbReference>
<keyword evidence="4 14" id="KW-0479">Metal-binding</keyword>
<evidence type="ECO:0000256" key="13">
    <source>
        <dbReference type="PIRSR" id="PIRSR606539-2"/>
    </source>
</evidence>
<feature type="binding site" evidence="14">
    <location>
        <position position="333"/>
    </location>
    <ligand>
        <name>Mg(2+)</name>
        <dbReference type="ChEBI" id="CHEBI:18420"/>
    </ligand>
</feature>
<evidence type="ECO:0000256" key="3">
    <source>
        <dbReference type="ARBA" id="ARBA00022692"/>
    </source>
</evidence>
<evidence type="ECO:0000256" key="15">
    <source>
        <dbReference type="RuleBase" id="RU362033"/>
    </source>
</evidence>
<feature type="binding site" evidence="13">
    <location>
        <position position="334"/>
    </location>
    <ligand>
        <name>ATP</name>
        <dbReference type="ChEBI" id="CHEBI:30616"/>
    </ligand>
</feature>
<feature type="transmembrane region" description="Helical" evidence="15">
    <location>
        <begin position="1083"/>
        <end position="1103"/>
    </location>
</feature>
<dbReference type="OrthoDB" id="377733at2759"/>
<reference evidence="17 18" key="1">
    <citation type="journal article" date="2011" name="Science">
        <title>The Selaginella genome identifies genetic changes associated with the evolution of vascular plants.</title>
        <authorList>
            <person name="Banks J.A."/>
            <person name="Nishiyama T."/>
            <person name="Hasebe M."/>
            <person name="Bowman J.L."/>
            <person name="Gribskov M."/>
            <person name="dePamphilis C."/>
            <person name="Albert V.A."/>
            <person name="Aono N."/>
            <person name="Aoyama T."/>
            <person name="Ambrose B.A."/>
            <person name="Ashton N.W."/>
            <person name="Axtell M.J."/>
            <person name="Barker E."/>
            <person name="Barker M.S."/>
            <person name="Bennetzen J.L."/>
            <person name="Bonawitz N.D."/>
            <person name="Chapple C."/>
            <person name="Cheng C."/>
            <person name="Correa L.G."/>
            <person name="Dacre M."/>
            <person name="DeBarry J."/>
            <person name="Dreyer I."/>
            <person name="Elias M."/>
            <person name="Engstrom E.M."/>
            <person name="Estelle M."/>
            <person name="Feng L."/>
            <person name="Finet C."/>
            <person name="Floyd S.K."/>
            <person name="Frommer W.B."/>
            <person name="Fujita T."/>
            <person name="Gramzow L."/>
            <person name="Gutensohn M."/>
            <person name="Harholt J."/>
            <person name="Hattori M."/>
            <person name="Heyl A."/>
            <person name="Hirai T."/>
            <person name="Hiwatashi Y."/>
            <person name="Ishikawa M."/>
            <person name="Iwata M."/>
            <person name="Karol K.G."/>
            <person name="Koehler B."/>
            <person name="Kolukisaoglu U."/>
            <person name="Kubo M."/>
            <person name="Kurata T."/>
            <person name="Lalonde S."/>
            <person name="Li K."/>
            <person name="Li Y."/>
            <person name="Litt A."/>
            <person name="Lyons E."/>
            <person name="Manning G."/>
            <person name="Maruyama T."/>
            <person name="Michael T.P."/>
            <person name="Mikami K."/>
            <person name="Miyazaki S."/>
            <person name="Morinaga S."/>
            <person name="Murata T."/>
            <person name="Mueller-Roeber B."/>
            <person name="Nelson D.R."/>
            <person name="Obara M."/>
            <person name="Oguri Y."/>
            <person name="Olmstead R.G."/>
            <person name="Onodera N."/>
            <person name="Petersen B.L."/>
            <person name="Pils B."/>
            <person name="Prigge M."/>
            <person name="Rensing S.A."/>
            <person name="Riano-Pachon D.M."/>
            <person name="Roberts A.W."/>
            <person name="Sato Y."/>
            <person name="Scheller H.V."/>
            <person name="Schulz B."/>
            <person name="Schulz C."/>
            <person name="Shakirov E.V."/>
            <person name="Shibagaki N."/>
            <person name="Shinohara N."/>
            <person name="Shippen D.E."/>
            <person name="Soerensen I."/>
            <person name="Sotooka R."/>
            <person name="Sugimoto N."/>
            <person name="Sugita M."/>
            <person name="Sumikawa N."/>
            <person name="Tanurdzic M."/>
            <person name="Theissen G."/>
            <person name="Ulvskov P."/>
            <person name="Wakazuki S."/>
            <person name="Weng J.K."/>
            <person name="Willats W.W."/>
            <person name="Wipf D."/>
            <person name="Wolf P.G."/>
            <person name="Yang L."/>
            <person name="Zimmer A.D."/>
            <person name="Zhu Q."/>
            <person name="Mitros T."/>
            <person name="Hellsten U."/>
            <person name="Loque D."/>
            <person name="Otillar R."/>
            <person name="Salamov A."/>
            <person name="Schmutz J."/>
            <person name="Shapiro H."/>
            <person name="Lindquist E."/>
            <person name="Lucas S."/>
            <person name="Rokhsar D."/>
            <person name="Grigoriev I.V."/>
        </authorList>
    </citation>
    <scope>NUCLEOTIDE SEQUENCE [LARGE SCALE GENOMIC DNA]</scope>
</reference>
<dbReference type="PRINTS" id="PR00119">
    <property type="entry name" value="CATATPASE"/>
</dbReference>
<dbReference type="AlphaFoldDB" id="D8T7J4"/>
<evidence type="ECO:0000313" key="17">
    <source>
        <dbReference type="EMBL" id="EFJ07352.1"/>
    </source>
</evidence>
<dbReference type="GO" id="GO:0140326">
    <property type="term" value="F:ATPase-coupled intramembrane lipid transporter activity"/>
    <property type="evidence" value="ECO:0000318"/>
    <property type="project" value="GO_Central"/>
</dbReference>
<dbReference type="Pfam" id="PF13246">
    <property type="entry name" value="Cation_ATPase"/>
    <property type="match status" value="1"/>
</dbReference>
<feature type="binding site" evidence="13">
    <location>
        <position position="632"/>
    </location>
    <ligand>
        <name>ATP</name>
        <dbReference type="ChEBI" id="CHEBI:30616"/>
    </ligand>
</feature>
<feature type="transmembrane region" description="Helical" evidence="15">
    <location>
        <begin position="897"/>
        <end position="914"/>
    </location>
</feature>
<feature type="binding site" evidence="13">
    <location>
        <position position="446"/>
    </location>
    <ligand>
        <name>ATP</name>
        <dbReference type="ChEBI" id="CHEBI:30616"/>
    </ligand>
</feature>
<evidence type="ECO:0000259" key="16">
    <source>
        <dbReference type="Pfam" id="PF16212"/>
    </source>
</evidence>
<feature type="binding site" evidence="13">
    <location>
        <position position="516"/>
    </location>
    <ligand>
        <name>ATP</name>
        <dbReference type="ChEBI" id="CHEBI:30616"/>
    </ligand>
</feature>
<feature type="binding site" evidence="14">
    <location>
        <position position="335"/>
    </location>
    <ligand>
        <name>Mg(2+)</name>
        <dbReference type="ChEBI" id="CHEBI:18420"/>
    </ligand>
</feature>
<dbReference type="HOGENOM" id="CLU_000846_3_1_1"/>
<dbReference type="NCBIfam" id="TIGR01652">
    <property type="entry name" value="ATPase-Plipid"/>
    <property type="match status" value="1"/>
</dbReference>
<dbReference type="PANTHER" id="PTHR24092">
    <property type="entry name" value="PROBABLE PHOSPHOLIPID-TRANSPORTING ATPASE"/>
    <property type="match status" value="1"/>
</dbReference>
<dbReference type="OMA" id="NSFMELA"/>
<dbReference type="InterPro" id="IPR036412">
    <property type="entry name" value="HAD-like_sf"/>
</dbReference>
<keyword evidence="5 13" id="KW-0547">Nucleotide-binding</keyword>
<feature type="binding site" evidence="13">
    <location>
        <position position="550"/>
    </location>
    <ligand>
        <name>ATP</name>
        <dbReference type="ChEBI" id="CHEBI:30616"/>
    </ligand>
</feature>
<feature type="transmembrane region" description="Helical" evidence="15">
    <location>
        <begin position="1015"/>
        <end position="1037"/>
    </location>
</feature>